<protein>
    <submittedName>
        <fullName evidence="2">Uncharacterized protein</fullName>
    </submittedName>
</protein>
<evidence type="ECO:0000313" key="2">
    <source>
        <dbReference type="EMBL" id="QFR42633.1"/>
    </source>
</evidence>
<accession>A0AAJ4A2E2</accession>
<dbReference type="EMBL" id="CP041166">
    <property type="protein sequence ID" value="QFR42633.1"/>
    <property type="molecule type" value="Genomic_DNA"/>
</dbReference>
<name>A0AAJ4A2E2_9BACT</name>
<keyword evidence="1" id="KW-0472">Membrane</keyword>
<dbReference type="Proteomes" id="UP000326061">
    <property type="component" value="Chromosome"/>
</dbReference>
<feature type="transmembrane region" description="Helical" evidence="1">
    <location>
        <begin position="57"/>
        <end position="75"/>
    </location>
</feature>
<dbReference type="RefSeq" id="WP_152298701.1">
    <property type="nucleotide sequence ID" value="NZ_CP041166.1"/>
</dbReference>
<proteinExistence type="predicted"/>
<dbReference type="AlphaFoldDB" id="A0AAJ4A2E2"/>
<evidence type="ECO:0000313" key="3">
    <source>
        <dbReference type="Proteomes" id="UP000326061"/>
    </source>
</evidence>
<sequence>MDNRIEEIAAQIKSLEDELMEELRKKQDEFFYTLEDKKVKFQESVIKEGRSKIISSIKYLSSFPVLAIFTIPFIWSMMIPALLVDVFVSIFQIVCFPIYKIPKVKRSDYVVIDRYNLFYLDRVEKINCLYCEYFNGVIGYTREIAARTEQFWCPIKHSKPQIDMHSRYEKFFDFGDFDTYRKELNKRRSDFKDLEEETEVTQS</sequence>
<organism evidence="2 3">
    <name type="scientific">Sulfurimonas xiamenensis</name>
    <dbReference type="NCBI Taxonomy" id="2590021"/>
    <lineage>
        <taxon>Bacteria</taxon>
        <taxon>Pseudomonadati</taxon>
        <taxon>Campylobacterota</taxon>
        <taxon>Epsilonproteobacteria</taxon>
        <taxon>Campylobacterales</taxon>
        <taxon>Sulfurimonadaceae</taxon>
        <taxon>Sulfurimonas</taxon>
    </lineage>
</organism>
<keyword evidence="1" id="KW-0812">Transmembrane</keyword>
<evidence type="ECO:0000256" key="1">
    <source>
        <dbReference type="SAM" id="Phobius"/>
    </source>
</evidence>
<reference evidence="3" key="1">
    <citation type="submission" date="2019-06" db="EMBL/GenBank/DDBJ databases">
        <title>Sulfurimonas gotlandica sp. nov., a chemoautotrophic and psychrotolerant epsilonproteobacterium isolated from a pelagic redoxcline, and an emended description of the genus Sulfurimonas.</title>
        <authorList>
            <person name="Wang S."/>
            <person name="Jiang L."/>
            <person name="Shao Z."/>
        </authorList>
    </citation>
    <scope>NUCLEOTIDE SEQUENCE [LARGE SCALE GENOMIC DNA]</scope>
    <source>
        <strain evidence="3">1-1N</strain>
    </source>
</reference>
<keyword evidence="1" id="KW-1133">Transmembrane helix</keyword>
<keyword evidence="3" id="KW-1185">Reference proteome</keyword>
<dbReference type="KEGG" id="suln:FJR47_01345"/>
<gene>
    <name evidence="2" type="ORF">FJR47_01345</name>
</gene>